<dbReference type="EMBL" id="DS989863">
    <property type="protein sequence ID" value="EDX72534.1"/>
    <property type="molecule type" value="Genomic_DNA"/>
</dbReference>
<reference evidence="1 2" key="1">
    <citation type="submission" date="2008-07" db="EMBL/GenBank/DDBJ databases">
        <authorList>
            <person name="Tandeau de Marsac N."/>
            <person name="Ferriera S."/>
            <person name="Johnson J."/>
            <person name="Kravitz S."/>
            <person name="Beeson K."/>
            <person name="Sutton G."/>
            <person name="Rogers Y.-H."/>
            <person name="Friedman R."/>
            <person name="Frazier M."/>
            <person name="Venter J.C."/>
        </authorList>
    </citation>
    <scope>NUCLEOTIDE SEQUENCE [LARGE SCALE GENOMIC DNA]</scope>
    <source>
        <strain evidence="1 2">PCC 7420</strain>
    </source>
</reference>
<dbReference type="AlphaFoldDB" id="B4VZR1"/>
<sequence length="37" mass="4031">MFPIRAYAPSPPAPLPPGYALPTSFLNIVRSRFQAVS</sequence>
<keyword evidence="2" id="KW-1185">Reference proteome</keyword>
<accession>B4VZR1</accession>
<dbReference type="HOGENOM" id="CLU_219680_0_0_3"/>
<organism evidence="1 2">
    <name type="scientific">Coleofasciculus chthonoplastes PCC 7420</name>
    <dbReference type="NCBI Taxonomy" id="118168"/>
    <lineage>
        <taxon>Bacteria</taxon>
        <taxon>Bacillati</taxon>
        <taxon>Cyanobacteriota</taxon>
        <taxon>Cyanophyceae</taxon>
        <taxon>Coleofasciculales</taxon>
        <taxon>Coleofasciculaceae</taxon>
        <taxon>Coleofasciculus</taxon>
    </lineage>
</organism>
<name>B4VZR1_9CYAN</name>
<gene>
    <name evidence="1" type="ORF">MC7420_2442</name>
</gene>
<evidence type="ECO:0000313" key="2">
    <source>
        <dbReference type="Proteomes" id="UP000003835"/>
    </source>
</evidence>
<dbReference type="Proteomes" id="UP000003835">
    <property type="component" value="Unassembled WGS sequence"/>
</dbReference>
<protein>
    <submittedName>
        <fullName evidence="1">Uncharacterized protein</fullName>
    </submittedName>
</protein>
<proteinExistence type="predicted"/>
<evidence type="ECO:0000313" key="1">
    <source>
        <dbReference type="EMBL" id="EDX72534.1"/>
    </source>
</evidence>